<organism evidence="1 2">
    <name type="scientific">[Clostridium] symbiosum ATCC 14940</name>
    <dbReference type="NCBI Taxonomy" id="411472"/>
    <lineage>
        <taxon>Bacteria</taxon>
        <taxon>Bacillati</taxon>
        <taxon>Bacillota</taxon>
        <taxon>Clostridia</taxon>
        <taxon>Lachnospirales</taxon>
        <taxon>Lachnospiraceae</taxon>
        <taxon>Otoolea</taxon>
    </lineage>
</organism>
<proteinExistence type="predicted"/>
<evidence type="ECO:0000313" key="2">
    <source>
        <dbReference type="Proteomes" id="UP000016491"/>
    </source>
</evidence>
<comment type="caution">
    <text evidence="1">The sequence shown here is derived from an EMBL/GenBank/DDBJ whole genome shotgun (WGS) entry which is preliminary data.</text>
</comment>
<dbReference type="AlphaFoldDB" id="A0ABC9TYR2"/>
<gene>
    <name evidence="1" type="ORF">CLOSYM_02037</name>
</gene>
<sequence length="62" mass="6925">MIKTCLCFLSYYNNAAGIYQPGNWKNYEPVKCFLTLPWYNTTIDAIGTQSGMSAIPNGPVML</sequence>
<dbReference type="EMBL" id="AWSU01000156">
    <property type="protein sequence ID" value="ERI77397.1"/>
    <property type="molecule type" value="Genomic_DNA"/>
</dbReference>
<accession>A0ABC9TYR2</accession>
<reference evidence="1 2" key="1">
    <citation type="submission" date="2013-07" db="EMBL/GenBank/DDBJ databases">
        <authorList>
            <person name="Weinstock G."/>
            <person name="Sodergren E."/>
            <person name="Wylie T."/>
            <person name="Fulton L."/>
            <person name="Fulton R."/>
            <person name="Fronick C."/>
            <person name="O'Laughlin M."/>
            <person name="Godfrey J."/>
            <person name="Miner T."/>
            <person name="Herter B."/>
            <person name="Appelbaum E."/>
            <person name="Cordes M."/>
            <person name="Lek S."/>
            <person name="Wollam A."/>
            <person name="Pepin K.H."/>
            <person name="Palsikar V.B."/>
            <person name="Mitreva M."/>
            <person name="Wilson R.K."/>
        </authorList>
    </citation>
    <scope>NUCLEOTIDE SEQUENCE [LARGE SCALE GENOMIC DNA]</scope>
    <source>
        <strain evidence="1 2">ATCC 14940</strain>
    </source>
</reference>
<evidence type="ECO:0000313" key="1">
    <source>
        <dbReference type="EMBL" id="ERI77397.1"/>
    </source>
</evidence>
<name>A0ABC9TYR2_CLOSY</name>
<dbReference type="Proteomes" id="UP000016491">
    <property type="component" value="Unassembled WGS sequence"/>
</dbReference>
<protein>
    <submittedName>
        <fullName evidence="1">Uncharacterized protein</fullName>
    </submittedName>
</protein>